<feature type="compositionally biased region" description="Pro residues" evidence="6">
    <location>
        <begin position="80"/>
        <end position="106"/>
    </location>
</feature>
<feature type="transmembrane region" description="Helical" evidence="7">
    <location>
        <begin position="168"/>
        <end position="191"/>
    </location>
</feature>
<keyword evidence="2" id="KW-1003">Cell membrane</keyword>
<sequence>MSEPPQNPRPPDGGWKAPDPEAAGQEPPAQDASAPEAPAEAPAAEAPAPPDRPPPYQGTYGAQPGPTPPPPAAGYGQPGPQQPGPQQPGPQQPGYGPPLPQAPPLPGYGAPGGPQDVLAGRLARLGAGILDSVLLSIVAVPAALLAIRWDKMEESISSGEPITDPMDLYNIPVLLGGYLVVFVLGFAYFTVSHAKWGQTLGKKAFNIRVVKAADWSAVTWGQSAVREAIVYAITIVTVLLNFLAAGGALLGIVGLLDNAWILWDERRQALHDKAAGTVVMKATPWTPNPYARPPGSGQAGDPGKI</sequence>
<comment type="subcellular location">
    <subcellularLocation>
        <location evidence="1">Cell membrane</location>
        <topology evidence="1">Multi-pass membrane protein</topology>
    </subcellularLocation>
</comment>
<feature type="compositionally biased region" description="Pro residues" evidence="6">
    <location>
        <begin position="1"/>
        <end position="11"/>
    </location>
</feature>
<keyword evidence="10" id="KW-1185">Reference proteome</keyword>
<evidence type="ECO:0000313" key="9">
    <source>
        <dbReference type="EMBL" id="MFA1552215.1"/>
    </source>
</evidence>
<reference evidence="9 10" key="1">
    <citation type="submission" date="2023-11" db="EMBL/GenBank/DDBJ databases">
        <title>Actinomadura monticuli sp. nov., isolated from volcanic ash.</title>
        <authorList>
            <person name="Lee S.D."/>
            <person name="Yang H."/>
            <person name="Kim I.S."/>
        </authorList>
    </citation>
    <scope>NUCLEOTIDE SEQUENCE [LARGE SCALE GENOMIC DNA]</scope>
    <source>
        <strain evidence="9 10">DSM 45346</strain>
    </source>
</reference>
<name>A0ABV4QNN6_9ACTN</name>
<feature type="region of interest" description="Disordered" evidence="6">
    <location>
        <begin position="286"/>
        <end position="305"/>
    </location>
</feature>
<keyword evidence="3 7" id="KW-0812">Transmembrane</keyword>
<dbReference type="InterPro" id="IPR010432">
    <property type="entry name" value="RDD"/>
</dbReference>
<feature type="domain" description="RDD" evidence="8">
    <location>
        <begin position="119"/>
        <end position="276"/>
    </location>
</feature>
<keyword evidence="4 7" id="KW-1133">Transmembrane helix</keyword>
<feature type="region of interest" description="Disordered" evidence="6">
    <location>
        <begin position="1"/>
        <end position="113"/>
    </location>
</feature>
<feature type="transmembrane region" description="Helical" evidence="7">
    <location>
        <begin position="125"/>
        <end position="147"/>
    </location>
</feature>
<evidence type="ECO:0000256" key="5">
    <source>
        <dbReference type="ARBA" id="ARBA00023136"/>
    </source>
</evidence>
<dbReference type="RefSeq" id="WP_371938500.1">
    <property type="nucleotide sequence ID" value="NZ_JAXCEH010000001.1"/>
</dbReference>
<proteinExistence type="predicted"/>
<evidence type="ECO:0000256" key="3">
    <source>
        <dbReference type="ARBA" id="ARBA00022692"/>
    </source>
</evidence>
<organism evidence="9 10">
    <name type="scientific">Actinomadura chokoriensis</name>
    <dbReference type="NCBI Taxonomy" id="454156"/>
    <lineage>
        <taxon>Bacteria</taxon>
        <taxon>Bacillati</taxon>
        <taxon>Actinomycetota</taxon>
        <taxon>Actinomycetes</taxon>
        <taxon>Streptosporangiales</taxon>
        <taxon>Thermomonosporaceae</taxon>
        <taxon>Actinomadura</taxon>
    </lineage>
</organism>
<gene>
    <name evidence="9" type="ORF">SM436_00790</name>
</gene>
<comment type="caution">
    <text evidence="9">The sequence shown here is derived from an EMBL/GenBank/DDBJ whole genome shotgun (WGS) entry which is preliminary data.</text>
</comment>
<keyword evidence="5 7" id="KW-0472">Membrane</keyword>
<evidence type="ECO:0000256" key="6">
    <source>
        <dbReference type="SAM" id="MobiDB-lite"/>
    </source>
</evidence>
<accession>A0ABV4QNN6</accession>
<dbReference type="InterPro" id="IPR051791">
    <property type="entry name" value="Pra-immunoreactive"/>
</dbReference>
<feature type="compositionally biased region" description="Low complexity" evidence="6">
    <location>
        <begin position="26"/>
        <end position="46"/>
    </location>
</feature>
<dbReference type="PANTHER" id="PTHR36115">
    <property type="entry name" value="PROLINE-RICH ANTIGEN HOMOLOG-RELATED"/>
    <property type="match status" value="1"/>
</dbReference>
<dbReference type="Pfam" id="PF06271">
    <property type="entry name" value="RDD"/>
    <property type="match status" value="1"/>
</dbReference>
<protein>
    <submittedName>
        <fullName evidence="9">RDD family protein</fullName>
    </submittedName>
</protein>
<evidence type="ECO:0000259" key="8">
    <source>
        <dbReference type="Pfam" id="PF06271"/>
    </source>
</evidence>
<feature type="compositionally biased region" description="Pro residues" evidence="6">
    <location>
        <begin position="47"/>
        <end position="56"/>
    </location>
</feature>
<evidence type="ECO:0000256" key="7">
    <source>
        <dbReference type="SAM" id="Phobius"/>
    </source>
</evidence>
<feature type="transmembrane region" description="Helical" evidence="7">
    <location>
        <begin position="228"/>
        <end position="256"/>
    </location>
</feature>
<dbReference type="EMBL" id="JAXCEH010000001">
    <property type="protein sequence ID" value="MFA1552215.1"/>
    <property type="molecule type" value="Genomic_DNA"/>
</dbReference>
<evidence type="ECO:0000256" key="1">
    <source>
        <dbReference type="ARBA" id="ARBA00004651"/>
    </source>
</evidence>
<dbReference type="Proteomes" id="UP001569904">
    <property type="component" value="Unassembled WGS sequence"/>
</dbReference>
<evidence type="ECO:0000313" key="10">
    <source>
        <dbReference type="Proteomes" id="UP001569904"/>
    </source>
</evidence>
<evidence type="ECO:0000256" key="2">
    <source>
        <dbReference type="ARBA" id="ARBA00022475"/>
    </source>
</evidence>
<evidence type="ECO:0000256" key="4">
    <source>
        <dbReference type="ARBA" id="ARBA00022989"/>
    </source>
</evidence>